<proteinExistence type="predicted"/>
<sequence length="552" mass="60183">MTPPTSPPHHAVQARGAHPLPASAAPDRATAAEVAQPQGQPIAVQPETRARVLRALALAPTLAFLLMVLAPPLNHDVAAILNFAERWVGGERLYRDLIDVNPPLIFALTAIPALIDRFTPLDSVQALQACVLGCCALAWRFCVALRRDQREGPVEAAVLDALVPLTCLLAAYDVGQREHLMGLFALPYALLAARRMEGQGTPTGLALGITLTAALAFALKPHFLAVPLLVEALVLWRRGPALALRDPLPWLMAVVWLLYLATLPLLFPDYLGHVVPLVMDFYLGTGGLNVFAVLLTDKMGSAVVAVLLVLPMLAWRGAGPGARALGCVALGGMLSAIVQHKGWSYHVVPMAMATALAGGWVAARWFDRALPSGRALAAAPMLAIACTFAIAAVHIRGESPWRQIWYTTLSDGQLAAELKREVAGERLLVLSPDIYPVYPALNYARARSTLRTMNLWLLVGAYPDCPEGAARYREPWEMSRPEFLVYRTVAEDFARAPPGAVLVAKRSGIPRCGAEEFDPIAYFSRHPAFEETWRRYTRIVHLDNYLLYLREE</sequence>
<gene>
    <name evidence="2" type="ORF">SAMN02745775_11025</name>
</gene>
<protein>
    <recommendedName>
        <fullName evidence="4">4-amino-4-deoxy-L-arabinose transferase</fullName>
    </recommendedName>
</protein>
<evidence type="ECO:0008006" key="4">
    <source>
        <dbReference type="Google" id="ProtNLM"/>
    </source>
</evidence>
<feature type="transmembrane region" description="Helical" evidence="1">
    <location>
        <begin position="55"/>
        <end position="73"/>
    </location>
</feature>
<dbReference type="EMBL" id="FOSQ01000010">
    <property type="protein sequence ID" value="SFK89835.1"/>
    <property type="molecule type" value="Genomic_DNA"/>
</dbReference>
<feature type="transmembrane region" description="Helical" evidence="1">
    <location>
        <begin position="205"/>
        <end position="236"/>
    </location>
</feature>
<evidence type="ECO:0000313" key="2">
    <source>
        <dbReference type="EMBL" id="SFK89835.1"/>
    </source>
</evidence>
<dbReference type="Proteomes" id="UP000199473">
    <property type="component" value="Unassembled WGS sequence"/>
</dbReference>
<organism evidence="2 3">
    <name type="scientific">Falsiroseomonas stagni DSM 19981</name>
    <dbReference type="NCBI Taxonomy" id="1123062"/>
    <lineage>
        <taxon>Bacteria</taxon>
        <taxon>Pseudomonadati</taxon>
        <taxon>Pseudomonadota</taxon>
        <taxon>Alphaproteobacteria</taxon>
        <taxon>Acetobacterales</taxon>
        <taxon>Roseomonadaceae</taxon>
        <taxon>Falsiroseomonas</taxon>
    </lineage>
</organism>
<feature type="transmembrane region" description="Helical" evidence="1">
    <location>
        <begin position="375"/>
        <end position="395"/>
    </location>
</feature>
<evidence type="ECO:0000313" key="3">
    <source>
        <dbReference type="Proteomes" id="UP000199473"/>
    </source>
</evidence>
<keyword evidence="1" id="KW-0812">Transmembrane</keyword>
<keyword evidence="3" id="KW-1185">Reference proteome</keyword>
<dbReference type="STRING" id="1123062.SAMN02745775_11025"/>
<feature type="transmembrane region" description="Helical" evidence="1">
    <location>
        <begin position="322"/>
        <end position="338"/>
    </location>
</feature>
<evidence type="ECO:0000256" key="1">
    <source>
        <dbReference type="SAM" id="Phobius"/>
    </source>
</evidence>
<feature type="transmembrane region" description="Helical" evidence="1">
    <location>
        <begin position="126"/>
        <end position="145"/>
    </location>
</feature>
<feature type="transmembrane region" description="Helical" evidence="1">
    <location>
        <begin position="248"/>
        <end position="267"/>
    </location>
</feature>
<dbReference type="RefSeq" id="WP_092961928.1">
    <property type="nucleotide sequence ID" value="NZ_FOSQ01000010.1"/>
</dbReference>
<keyword evidence="1" id="KW-0472">Membrane</keyword>
<dbReference type="AlphaFoldDB" id="A0A1I4D9Q2"/>
<feature type="transmembrane region" description="Helical" evidence="1">
    <location>
        <begin position="344"/>
        <end position="363"/>
    </location>
</feature>
<accession>A0A1I4D9Q2</accession>
<keyword evidence="1" id="KW-1133">Transmembrane helix</keyword>
<reference evidence="2 3" key="1">
    <citation type="submission" date="2016-10" db="EMBL/GenBank/DDBJ databases">
        <authorList>
            <person name="de Groot N.N."/>
        </authorList>
    </citation>
    <scope>NUCLEOTIDE SEQUENCE [LARGE SCALE GENOMIC DNA]</scope>
    <source>
        <strain evidence="2 3">DSM 19981</strain>
    </source>
</reference>
<dbReference type="OrthoDB" id="6196188at2"/>
<name>A0A1I4D9Q2_9PROT</name>